<feature type="region of interest" description="Disordered" evidence="2">
    <location>
        <begin position="446"/>
        <end position="469"/>
    </location>
</feature>
<organism evidence="3 4">
    <name type="scientific">Kingdonia uniflora</name>
    <dbReference type="NCBI Taxonomy" id="39325"/>
    <lineage>
        <taxon>Eukaryota</taxon>
        <taxon>Viridiplantae</taxon>
        <taxon>Streptophyta</taxon>
        <taxon>Embryophyta</taxon>
        <taxon>Tracheophyta</taxon>
        <taxon>Spermatophyta</taxon>
        <taxon>Magnoliopsida</taxon>
        <taxon>Ranunculales</taxon>
        <taxon>Circaeasteraceae</taxon>
        <taxon>Kingdonia</taxon>
    </lineage>
</organism>
<protein>
    <submittedName>
        <fullName evidence="3">Uncharacterized protein</fullName>
    </submittedName>
</protein>
<keyword evidence="1" id="KW-0175">Coiled coil</keyword>
<reference evidence="3 4" key="1">
    <citation type="journal article" date="2020" name="IScience">
        <title>Genome Sequencing of the Endangered Kingdonia uniflora (Circaeasteraceae, Ranunculales) Reveals Potential Mechanisms of Evolutionary Specialization.</title>
        <authorList>
            <person name="Sun Y."/>
            <person name="Deng T."/>
            <person name="Zhang A."/>
            <person name="Moore M.J."/>
            <person name="Landis J.B."/>
            <person name="Lin N."/>
            <person name="Zhang H."/>
            <person name="Zhang X."/>
            <person name="Huang J."/>
            <person name="Zhang X."/>
            <person name="Sun H."/>
            <person name="Wang H."/>
        </authorList>
    </citation>
    <scope>NUCLEOTIDE SEQUENCE [LARGE SCALE GENOMIC DNA]</scope>
    <source>
        <strain evidence="3">TB1705</strain>
        <tissue evidence="3">Leaf</tissue>
    </source>
</reference>
<dbReference type="Gene3D" id="1.10.287.1490">
    <property type="match status" value="1"/>
</dbReference>
<name>A0A7J7NK46_9MAGN</name>
<dbReference type="EMBL" id="JACGCM010000750">
    <property type="protein sequence ID" value="KAF6167370.1"/>
    <property type="molecule type" value="Genomic_DNA"/>
</dbReference>
<evidence type="ECO:0000313" key="3">
    <source>
        <dbReference type="EMBL" id="KAF6167370.1"/>
    </source>
</evidence>
<evidence type="ECO:0000313" key="4">
    <source>
        <dbReference type="Proteomes" id="UP000541444"/>
    </source>
</evidence>
<feature type="region of interest" description="Disordered" evidence="2">
    <location>
        <begin position="1"/>
        <end position="35"/>
    </location>
</feature>
<feature type="coiled-coil region" evidence="1">
    <location>
        <begin position="704"/>
        <end position="833"/>
    </location>
</feature>
<keyword evidence="4" id="KW-1185">Reference proteome</keyword>
<dbReference type="AlphaFoldDB" id="A0A7J7NK46"/>
<evidence type="ECO:0000256" key="2">
    <source>
        <dbReference type="SAM" id="MobiDB-lite"/>
    </source>
</evidence>
<accession>A0A7J7NK46</accession>
<sequence>MMAEERGRRDNRTRYSINHDEGQRKDVPTRKEDADMRVKNLKPSCKIVVSSSDDSSSSGRTIDDAEVRGTVTVDMPVVVQFGVNERLEEEVEAGDFFNYPADAAIGKMFSKYKKDLDGKWGHYGVMNALECCPAQLNGNVFEMMRVCEALNKKWRGGDSARQFVVDDVLKYYKLKYMKGRKSGYLYSDSVRPKFFDFESVRRPWYYHLVMVRGNCMQVPGEPALEMLYKNFSEKPNPKGVADTSSLFDVVSREGTDLNQVLGELGIRREKRLNSVVLKVQRAHQNRAMATSGSAYDDIMEIPACTAGTSSIQPRRRRGKKALPLPEQTTLAQMTQAETEVDAAGVNLKAVEQKALDLAKHDPIRLDTQIRSSISQLSVAWKSGVEVLKVAAADRAEYEAEKTSLAEYVVTARNSLVQAFYFWGLKREDVNPAIAGKYGEIIFPEEDPSSVAERPPEQTPTPPAADDTTPEEVVCLREKVIEMEKTLSRARDSINRTQQVHNKLEYERCLHKLNFDNTFKELFELKCRYGTIKIERDEVLRKESDRFVLLQKSLKDKRFVDESDKLECQRSLLSLMLYFEAEVDIDRGLKEAYLELLTEIGIVPDPARVKFLAQEARNCYSVEAQRCSAWDGSRLNAVTVELSCKDAKILTANNEAKLWKKSLKKKKLETMAANQQVLDLLSTIEKQKNDLLYHQSVVTNNTDLLKKQDAEIRHMRERLKKLNWDLCEARNSYQRKIDHAKNRVKACSKRDRKLNETINKCNTRITDLEREKQSLALECLQGNTVYEELHLKCEELQRLVNAADNERKHSKEEKKSLVDRCKDLDNELNKVKAKFCEATLLTADNVTLRAMAMLHADIEKFRTERDSILAASTEYAMEYDMQLARLSYIDNLMPRVMELLNAPSTVVDAAIPFPALLSSGPRESSNVVRPKRER</sequence>
<proteinExistence type="predicted"/>
<gene>
    <name evidence="3" type="ORF">GIB67_020676</name>
</gene>
<dbReference type="Proteomes" id="UP000541444">
    <property type="component" value="Unassembled WGS sequence"/>
</dbReference>
<comment type="caution">
    <text evidence="3">The sequence shown here is derived from an EMBL/GenBank/DDBJ whole genome shotgun (WGS) entry which is preliminary data.</text>
</comment>
<evidence type="ECO:0000256" key="1">
    <source>
        <dbReference type="SAM" id="Coils"/>
    </source>
</evidence>